<evidence type="ECO:0000313" key="3">
    <source>
        <dbReference type="Proteomes" id="UP000424462"/>
    </source>
</evidence>
<protein>
    <submittedName>
        <fullName evidence="2">META domain protein</fullName>
    </submittedName>
</protein>
<reference evidence="2 3" key="1">
    <citation type="submission" date="2019-11" db="EMBL/GenBank/DDBJ databases">
        <title>Complete genome sequence of Corynebacterium kalinowskii 1959, a novel Corynebacterium species isolated from soil of a small paddock in Vilsendorf, Germany.</title>
        <authorList>
            <person name="Schaffert L."/>
            <person name="Ruwe M."/>
            <person name="Milse J."/>
            <person name="Hanuschka K."/>
            <person name="Ortseifen V."/>
            <person name="Droste J."/>
            <person name="Brandt D."/>
            <person name="Schlueter L."/>
            <person name="Kutter Y."/>
            <person name="Vinke S."/>
            <person name="Viehoefer P."/>
            <person name="Jacob L."/>
            <person name="Luebke N.-C."/>
            <person name="Schulte-Berndt E."/>
            <person name="Hain C."/>
            <person name="Linder M."/>
            <person name="Schmidt P."/>
            <person name="Wollenschlaeger L."/>
            <person name="Luttermann T."/>
            <person name="Thieme E."/>
            <person name="Hassa J."/>
            <person name="Haak M."/>
            <person name="Wittchen M."/>
            <person name="Mentz A."/>
            <person name="Persicke M."/>
            <person name="Busche T."/>
            <person name="Ruckert C."/>
        </authorList>
    </citation>
    <scope>NUCLEOTIDE SEQUENCE [LARGE SCALE GENOMIC DNA]</scope>
    <source>
        <strain evidence="2 3">2039</strain>
    </source>
</reference>
<dbReference type="Pfam" id="PF03724">
    <property type="entry name" value="META"/>
    <property type="match status" value="1"/>
</dbReference>
<feature type="domain" description="DUF306" evidence="1">
    <location>
        <begin position="68"/>
        <end position="137"/>
    </location>
</feature>
<dbReference type="EMBL" id="CP046455">
    <property type="protein sequence ID" value="QGU06566.1"/>
    <property type="molecule type" value="Genomic_DNA"/>
</dbReference>
<keyword evidence="3" id="KW-1185">Reference proteome</keyword>
<evidence type="ECO:0000259" key="1">
    <source>
        <dbReference type="Pfam" id="PF03724"/>
    </source>
</evidence>
<dbReference type="InterPro" id="IPR005184">
    <property type="entry name" value="DUF306_Meta_HslJ"/>
</dbReference>
<proteinExistence type="predicted"/>
<gene>
    <name evidence="2" type="ORF">COCCU_03060</name>
</gene>
<organism evidence="2 3">
    <name type="scientific">Corynebacterium occultum</name>
    <dbReference type="NCBI Taxonomy" id="2675219"/>
    <lineage>
        <taxon>Bacteria</taxon>
        <taxon>Bacillati</taxon>
        <taxon>Actinomycetota</taxon>
        <taxon>Actinomycetes</taxon>
        <taxon>Mycobacteriales</taxon>
        <taxon>Corynebacteriaceae</taxon>
        <taxon>Corynebacterium</taxon>
    </lineage>
</organism>
<dbReference type="Proteomes" id="UP000424462">
    <property type="component" value="Chromosome"/>
</dbReference>
<dbReference type="Gene3D" id="2.40.128.270">
    <property type="match status" value="1"/>
</dbReference>
<evidence type="ECO:0000313" key="2">
    <source>
        <dbReference type="EMBL" id="QGU06566.1"/>
    </source>
</evidence>
<accession>A0A6B8W6N3</accession>
<dbReference type="AlphaFoldDB" id="A0A6B8W6N3"/>
<name>A0A6B8W6N3_9CORY</name>
<dbReference type="RefSeq" id="WP_156230157.1">
    <property type="nucleotide sequence ID" value="NZ_CP046455.1"/>
</dbReference>
<sequence length="150" mass="16424">MVFSDTIAHVFAMLAVIAISLTPTTPPTIPEQGPLYVAEPPATAPPAHPWEAFPELLAGYPPPPAEDHLPWIHLHPDQRNFTAFDGCNSGSGTWTRDGEELRFQMGAFTLMSCEGVDTWLQHAHSGVLDGETLHLFDQAGQPLGVLIRRY</sequence>
<dbReference type="KEGG" id="cok:COCCU_03060"/>
<dbReference type="InterPro" id="IPR038670">
    <property type="entry name" value="HslJ-like_sf"/>
</dbReference>